<evidence type="ECO:0000313" key="4">
    <source>
        <dbReference type="Proteomes" id="UP000468388"/>
    </source>
</evidence>
<dbReference type="GO" id="GO:0016989">
    <property type="term" value="F:sigma factor antagonist activity"/>
    <property type="evidence" value="ECO:0007669"/>
    <property type="project" value="TreeGrafter"/>
</dbReference>
<keyword evidence="4" id="KW-1185">Reference proteome</keyword>
<dbReference type="AlphaFoldDB" id="A0A6N8JAT4"/>
<sequence length="308" mass="35150">MEQFDQNLLQKYRRNECSPEEYAKVLEWFTTAEGREYLEAAMSHDLEQGTYSPVESAGLYQRILDTTQPRKNRFAALKVAAIFTGTLLLGYGGWKSFRNDNTVIHTAYGEVRTVVLPDQSVVTLNANSTLRYKDREVWMEGEAYFSIKPSAGSKPFLVHTASKINVEVLGTTFNLVDRHGKMQIVLTSGKVRLRNNNEATIMKPGDLVEYKKQVRTTLKQHTDTLNYSSWKNNSLHFENASFAELSQLLEDTYGVEVEIRDSSLLHQQFTGTVPGQRIDVLLNGLSQLFHLKVTNENNRVIIEKDNKY</sequence>
<evidence type="ECO:0000259" key="1">
    <source>
        <dbReference type="Pfam" id="PF04773"/>
    </source>
</evidence>
<proteinExistence type="predicted"/>
<protein>
    <submittedName>
        <fullName evidence="3">DUF4974 domain-containing protein</fullName>
    </submittedName>
</protein>
<reference evidence="3 4" key="1">
    <citation type="submission" date="2019-12" db="EMBL/GenBank/DDBJ databases">
        <title>The draft genomic sequence of strain Chitinophaga oryziterrae JCM 16595.</title>
        <authorList>
            <person name="Zhang X."/>
        </authorList>
    </citation>
    <scope>NUCLEOTIDE SEQUENCE [LARGE SCALE GENOMIC DNA]</scope>
    <source>
        <strain evidence="3 4">JCM 16595</strain>
    </source>
</reference>
<comment type="caution">
    <text evidence="3">The sequence shown here is derived from an EMBL/GenBank/DDBJ whole genome shotgun (WGS) entry which is preliminary data.</text>
</comment>
<dbReference type="EMBL" id="WRXO01000004">
    <property type="protein sequence ID" value="MVT42263.1"/>
    <property type="molecule type" value="Genomic_DNA"/>
</dbReference>
<dbReference type="PIRSF" id="PIRSF018266">
    <property type="entry name" value="FecR"/>
    <property type="match status" value="1"/>
</dbReference>
<dbReference type="RefSeq" id="WP_157300890.1">
    <property type="nucleotide sequence ID" value="NZ_BAAAZB010000005.1"/>
</dbReference>
<dbReference type="Gene3D" id="3.55.50.30">
    <property type="match status" value="1"/>
</dbReference>
<feature type="domain" description="Protein FecR C-terminal" evidence="2">
    <location>
        <begin position="235"/>
        <end position="302"/>
    </location>
</feature>
<dbReference type="Pfam" id="PF16344">
    <property type="entry name" value="FecR_C"/>
    <property type="match status" value="1"/>
</dbReference>
<dbReference type="Proteomes" id="UP000468388">
    <property type="component" value="Unassembled WGS sequence"/>
</dbReference>
<dbReference type="PANTHER" id="PTHR30273">
    <property type="entry name" value="PERIPLASMIC SIGNAL SENSOR AND SIGMA FACTOR ACTIVATOR FECR-RELATED"/>
    <property type="match status" value="1"/>
</dbReference>
<gene>
    <name evidence="3" type="ORF">GO495_16855</name>
</gene>
<dbReference type="PANTHER" id="PTHR30273:SF2">
    <property type="entry name" value="PROTEIN FECR"/>
    <property type="match status" value="1"/>
</dbReference>
<dbReference type="InterPro" id="IPR032508">
    <property type="entry name" value="FecR_C"/>
</dbReference>
<name>A0A6N8JAT4_9BACT</name>
<organism evidence="3 4">
    <name type="scientific">Chitinophaga oryziterrae</name>
    <dbReference type="NCBI Taxonomy" id="1031224"/>
    <lineage>
        <taxon>Bacteria</taxon>
        <taxon>Pseudomonadati</taxon>
        <taxon>Bacteroidota</taxon>
        <taxon>Chitinophagia</taxon>
        <taxon>Chitinophagales</taxon>
        <taxon>Chitinophagaceae</taxon>
        <taxon>Chitinophaga</taxon>
    </lineage>
</organism>
<dbReference type="InterPro" id="IPR006860">
    <property type="entry name" value="FecR"/>
</dbReference>
<dbReference type="OrthoDB" id="923517at2"/>
<evidence type="ECO:0000259" key="2">
    <source>
        <dbReference type="Pfam" id="PF16344"/>
    </source>
</evidence>
<evidence type="ECO:0000313" key="3">
    <source>
        <dbReference type="EMBL" id="MVT42263.1"/>
    </source>
</evidence>
<accession>A0A6N8JAT4</accession>
<feature type="domain" description="FecR protein" evidence="1">
    <location>
        <begin position="103"/>
        <end position="192"/>
    </location>
</feature>
<dbReference type="Gene3D" id="2.60.120.1440">
    <property type="match status" value="1"/>
</dbReference>
<dbReference type="InterPro" id="IPR012373">
    <property type="entry name" value="Ferrdict_sens_TM"/>
</dbReference>
<dbReference type="Pfam" id="PF04773">
    <property type="entry name" value="FecR"/>
    <property type="match status" value="1"/>
</dbReference>